<dbReference type="GO" id="GO:0009007">
    <property type="term" value="F:site-specific DNA-methyltransferase (adenine-specific) activity"/>
    <property type="evidence" value="ECO:0007669"/>
    <property type="project" value="UniProtKB-EC"/>
</dbReference>
<dbReference type="EMBL" id="RPFL01000020">
    <property type="protein sequence ID" value="RPD86231.1"/>
    <property type="molecule type" value="Genomic_DNA"/>
</dbReference>
<keyword evidence="1" id="KW-0489">Methyltransferase</keyword>
<dbReference type="Pfam" id="PF02086">
    <property type="entry name" value="MethyltransfD12"/>
    <property type="match status" value="1"/>
</dbReference>
<dbReference type="InterPro" id="IPR029063">
    <property type="entry name" value="SAM-dependent_MTases_sf"/>
</dbReference>
<name>A0A3N4MR96_9NEIS</name>
<dbReference type="RefSeq" id="WP_123804379.1">
    <property type="nucleotide sequence ID" value="NZ_RPFL01000020.1"/>
</dbReference>
<evidence type="ECO:0000256" key="2">
    <source>
        <dbReference type="ARBA" id="ARBA00022679"/>
    </source>
</evidence>
<dbReference type="InterPro" id="IPR012327">
    <property type="entry name" value="MeTrfase_D12"/>
</dbReference>
<keyword evidence="3" id="KW-0949">S-adenosyl-L-methionine</keyword>
<comment type="caution">
    <text evidence="4">The sequence shown here is derived from an EMBL/GenBank/DDBJ whole genome shotgun (WGS) entry which is preliminary data.</text>
</comment>
<dbReference type="SUPFAM" id="SSF53335">
    <property type="entry name" value="S-adenosyl-L-methionine-dependent methyltransferases"/>
    <property type="match status" value="1"/>
</dbReference>
<sequence length="277" mass="31925">MTKVWNQAPIPFVGQKRFFLQLFKESLKQIPDDGAGWVIVDVFGGSGLLAHTAKRNKPAARVTYNDFDGYAERLNNIPDYNRLLAEIQQLTKDVSRGARLPQDVEAAVKSAIRNFDGAIDVRVLSSWLLFSTKQAVDIEQLLGWEFYNKVRKTPFNTCDGYLDGLEIVSENYVSLMRRYQRGKNILFVLDPPYVGTDQFAYKNEKYFNMVSFLKLIHLTRPPFILFSSNRSEICEYIDYLKEYEPQAWSKFADAQIHKLPAKMAKGVSYEDNMVVKF</sequence>
<accession>A0A3N4MR96</accession>
<evidence type="ECO:0000256" key="1">
    <source>
        <dbReference type="ARBA" id="ARBA00022603"/>
    </source>
</evidence>
<evidence type="ECO:0000256" key="3">
    <source>
        <dbReference type="ARBA" id="ARBA00022691"/>
    </source>
</evidence>
<evidence type="ECO:0008006" key="6">
    <source>
        <dbReference type="Google" id="ProtNLM"/>
    </source>
</evidence>
<dbReference type="AlphaFoldDB" id="A0A3N4MR96"/>
<evidence type="ECO:0000313" key="5">
    <source>
        <dbReference type="Proteomes" id="UP000272412"/>
    </source>
</evidence>
<reference evidence="4 5" key="1">
    <citation type="submission" date="2018-11" db="EMBL/GenBank/DDBJ databases">
        <title>Neisseria weixii sp. nov. isolated from the rectal contents of plateau pika (Ochotona cruzoniae).</title>
        <authorList>
            <person name="Zhang G."/>
        </authorList>
    </citation>
    <scope>NUCLEOTIDE SEQUENCE [LARGE SCALE GENOMIC DNA]</scope>
    <source>
        <strain evidence="4 5">10009</strain>
    </source>
</reference>
<dbReference type="OrthoDB" id="5671374at2"/>
<dbReference type="Proteomes" id="UP000272412">
    <property type="component" value="Unassembled WGS sequence"/>
</dbReference>
<evidence type="ECO:0000313" key="4">
    <source>
        <dbReference type="EMBL" id="RPD86231.1"/>
    </source>
</evidence>
<gene>
    <name evidence="4" type="ORF">EGK74_08295</name>
</gene>
<keyword evidence="5" id="KW-1185">Reference proteome</keyword>
<organism evidence="4 5">
    <name type="scientific">Neisseria weixii</name>
    <dbReference type="NCBI Taxonomy" id="1853276"/>
    <lineage>
        <taxon>Bacteria</taxon>
        <taxon>Pseudomonadati</taxon>
        <taxon>Pseudomonadota</taxon>
        <taxon>Betaproteobacteria</taxon>
        <taxon>Neisseriales</taxon>
        <taxon>Neisseriaceae</taxon>
        <taxon>Neisseria</taxon>
    </lineage>
</organism>
<dbReference type="GO" id="GO:0009307">
    <property type="term" value="P:DNA restriction-modification system"/>
    <property type="evidence" value="ECO:0007669"/>
    <property type="project" value="InterPro"/>
</dbReference>
<keyword evidence="2" id="KW-0808">Transferase</keyword>
<proteinExistence type="predicted"/>
<protein>
    <recommendedName>
        <fullName evidence="6">DNA adenine methylase</fullName>
    </recommendedName>
</protein>
<dbReference type="GO" id="GO:0032259">
    <property type="term" value="P:methylation"/>
    <property type="evidence" value="ECO:0007669"/>
    <property type="project" value="UniProtKB-KW"/>
</dbReference>